<dbReference type="RefSeq" id="WP_376865305.1">
    <property type="nucleotide sequence ID" value="NZ_JBHRYB010000005.1"/>
</dbReference>
<dbReference type="InterPro" id="IPR021457">
    <property type="entry name" value="DUF3108"/>
</dbReference>
<accession>A0ABV7VS42</accession>
<sequence length="249" mass="29379">MELPVVITMLKYFSLTTLLLTLLPIMSSQAETASADNLSVLMPFKARYTTEWKVGWFSIDVDATRELKQLDQQHWQLTFEAETSAAKLRESSRFTLTPEQRIQPLHYTYRASGLFNEDDRTLQFLPDTHSIRDQENNKTYPQAWQDEIHDNLTYMLQAGLDLATGQQQLSYPVFEKNRNKPFRFEVIGEETLNTRAGKLETVKVRQIRKKKDREIIAWFAKDKHYLLVRLRDKKDGKKRYEINIRDIQM</sequence>
<gene>
    <name evidence="1" type="ORF">ACFOMG_05575</name>
</gene>
<protein>
    <submittedName>
        <fullName evidence="1">DUF3108 domain-containing protein</fullName>
    </submittedName>
</protein>
<reference evidence="2" key="1">
    <citation type="journal article" date="2019" name="Int. J. Syst. Evol. Microbiol.">
        <title>The Global Catalogue of Microorganisms (GCM) 10K type strain sequencing project: providing services to taxonomists for standard genome sequencing and annotation.</title>
        <authorList>
            <consortium name="The Broad Institute Genomics Platform"/>
            <consortium name="The Broad Institute Genome Sequencing Center for Infectious Disease"/>
            <person name="Wu L."/>
            <person name="Ma J."/>
        </authorList>
    </citation>
    <scope>NUCLEOTIDE SEQUENCE [LARGE SCALE GENOMIC DNA]</scope>
    <source>
        <strain evidence="2">KCTC 42424</strain>
    </source>
</reference>
<name>A0ABV7VS42_9GAMM</name>
<dbReference type="Pfam" id="PF11306">
    <property type="entry name" value="DUF3108"/>
    <property type="match status" value="1"/>
</dbReference>
<dbReference type="Proteomes" id="UP001595722">
    <property type="component" value="Unassembled WGS sequence"/>
</dbReference>
<keyword evidence="2" id="KW-1185">Reference proteome</keyword>
<comment type="caution">
    <text evidence="1">The sequence shown here is derived from an EMBL/GenBank/DDBJ whole genome shotgun (WGS) entry which is preliminary data.</text>
</comment>
<evidence type="ECO:0000313" key="1">
    <source>
        <dbReference type="EMBL" id="MFC3679581.1"/>
    </source>
</evidence>
<evidence type="ECO:0000313" key="2">
    <source>
        <dbReference type="Proteomes" id="UP001595722"/>
    </source>
</evidence>
<organism evidence="1 2">
    <name type="scientific">Bacterioplanoides pacificum</name>
    <dbReference type="NCBI Taxonomy" id="1171596"/>
    <lineage>
        <taxon>Bacteria</taxon>
        <taxon>Pseudomonadati</taxon>
        <taxon>Pseudomonadota</taxon>
        <taxon>Gammaproteobacteria</taxon>
        <taxon>Oceanospirillales</taxon>
        <taxon>Oceanospirillaceae</taxon>
        <taxon>Bacterioplanoides</taxon>
    </lineage>
</organism>
<dbReference type="EMBL" id="JBHRYB010000005">
    <property type="protein sequence ID" value="MFC3679581.1"/>
    <property type="molecule type" value="Genomic_DNA"/>
</dbReference>
<proteinExistence type="predicted"/>